<reference evidence="2 3" key="1">
    <citation type="submission" date="2014-03" db="EMBL/GenBank/DDBJ databases">
        <title>The draft genome sequence of Thalassospira alkalitolerans JCM 18968.</title>
        <authorList>
            <person name="Lai Q."/>
            <person name="Shao Z."/>
        </authorList>
    </citation>
    <scope>NUCLEOTIDE SEQUENCE [LARGE SCALE GENOMIC DNA]</scope>
    <source>
        <strain evidence="2 3">JCM 18968</strain>
    </source>
</reference>
<evidence type="ECO:0000313" key="3">
    <source>
        <dbReference type="Proteomes" id="UP000193396"/>
    </source>
</evidence>
<gene>
    <name evidence="2" type="ORF">TALK_10465</name>
</gene>
<feature type="region of interest" description="Disordered" evidence="1">
    <location>
        <begin position="1"/>
        <end position="67"/>
    </location>
</feature>
<protein>
    <submittedName>
        <fullName evidence="2">Uncharacterized protein</fullName>
    </submittedName>
</protein>
<organism evidence="2 3">
    <name type="scientific">Thalassospira alkalitolerans</name>
    <dbReference type="NCBI Taxonomy" id="1293890"/>
    <lineage>
        <taxon>Bacteria</taxon>
        <taxon>Pseudomonadati</taxon>
        <taxon>Pseudomonadota</taxon>
        <taxon>Alphaproteobacteria</taxon>
        <taxon>Rhodospirillales</taxon>
        <taxon>Thalassospiraceae</taxon>
        <taxon>Thalassospira</taxon>
    </lineage>
</organism>
<feature type="compositionally biased region" description="Low complexity" evidence="1">
    <location>
        <begin position="8"/>
        <end position="18"/>
    </location>
</feature>
<feature type="compositionally biased region" description="Pro residues" evidence="1">
    <location>
        <begin position="19"/>
        <end position="29"/>
    </location>
</feature>
<evidence type="ECO:0000256" key="1">
    <source>
        <dbReference type="SAM" id="MobiDB-lite"/>
    </source>
</evidence>
<sequence>MTPIAPITLVQPPTQRQPTPLPSPEPTPGAPAHRPHAQIFCFPPVSDPGLPNQRHASPEPTGPPDGRFFFACI</sequence>
<dbReference type="AlphaFoldDB" id="A0A1Y2LE70"/>
<dbReference type="EMBL" id="JFKB01000006">
    <property type="protein sequence ID" value="OSQ48012.1"/>
    <property type="molecule type" value="Genomic_DNA"/>
</dbReference>
<accession>A0A1Y2LE70</accession>
<evidence type="ECO:0000313" key="2">
    <source>
        <dbReference type="EMBL" id="OSQ48012.1"/>
    </source>
</evidence>
<dbReference type="Proteomes" id="UP000193396">
    <property type="component" value="Unassembled WGS sequence"/>
</dbReference>
<name>A0A1Y2LE70_9PROT</name>
<keyword evidence="3" id="KW-1185">Reference proteome</keyword>
<comment type="caution">
    <text evidence="2">The sequence shown here is derived from an EMBL/GenBank/DDBJ whole genome shotgun (WGS) entry which is preliminary data.</text>
</comment>
<dbReference type="STRING" id="1293890.TALK_10465"/>
<proteinExistence type="predicted"/>